<evidence type="ECO:0000313" key="2">
    <source>
        <dbReference type="Proteomes" id="UP001174909"/>
    </source>
</evidence>
<reference evidence="1" key="1">
    <citation type="submission" date="2023-03" db="EMBL/GenBank/DDBJ databases">
        <authorList>
            <person name="Steffen K."/>
            <person name="Cardenas P."/>
        </authorList>
    </citation>
    <scope>NUCLEOTIDE SEQUENCE</scope>
</reference>
<dbReference type="AlphaFoldDB" id="A0AA35RXX6"/>
<accession>A0AA35RXX6</accession>
<sequence length="43" mass="5273">MERYEWVVKEQKPSYGKLKVKSRKSRIILSLEFDQFPPQIRSF</sequence>
<dbReference type="Proteomes" id="UP001174909">
    <property type="component" value="Unassembled WGS sequence"/>
</dbReference>
<proteinExistence type="predicted"/>
<keyword evidence="2" id="KW-1185">Reference proteome</keyword>
<name>A0AA35RXX6_GEOBA</name>
<feature type="non-terminal residue" evidence="1">
    <location>
        <position position="1"/>
    </location>
</feature>
<comment type="caution">
    <text evidence="1">The sequence shown here is derived from an EMBL/GenBank/DDBJ whole genome shotgun (WGS) entry which is preliminary data.</text>
</comment>
<protein>
    <submittedName>
        <fullName evidence="1">Uncharacterized protein</fullName>
    </submittedName>
</protein>
<dbReference type="EMBL" id="CASHTH010001737">
    <property type="protein sequence ID" value="CAI8019249.1"/>
    <property type="molecule type" value="Genomic_DNA"/>
</dbReference>
<organism evidence="1 2">
    <name type="scientific">Geodia barretti</name>
    <name type="common">Barrett's horny sponge</name>
    <dbReference type="NCBI Taxonomy" id="519541"/>
    <lineage>
        <taxon>Eukaryota</taxon>
        <taxon>Metazoa</taxon>
        <taxon>Porifera</taxon>
        <taxon>Demospongiae</taxon>
        <taxon>Heteroscleromorpha</taxon>
        <taxon>Tetractinellida</taxon>
        <taxon>Astrophorina</taxon>
        <taxon>Geodiidae</taxon>
        <taxon>Geodia</taxon>
    </lineage>
</organism>
<gene>
    <name evidence="1" type="ORF">GBAR_LOCUS11589</name>
</gene>
<evidence type="ECO:0000313" key="1">
    <source>
        <dbReference type="EMBL" id="CAI8019249.1"/>
    </source>
</evidence>